<organism evidence="2 3">
    <name type="scientific">Nocardia goodfellowii</name>
    <dbReference type="NCBI Taxonomy" id="882446"/>
    <lineage>
        <taxon>Bacteria</taxon>
        <taxon>Bacillati</taxon>
        <taxon>Actinomycetota</taxon>
        <taxon>Actinomycetes</taxon>
        <taxon>Mycobacteriales</taxon>
        <taxon>Nocardiaceae</taxon>
        <taxon>Nocardia</taxon>
    </lineage>
</organism>
<keyword evidence="3" id="KW-1185">Reference proteome</keyword>
<evidence type="ECO:0000313" key="2">
    <source>
        <dbReference type="EMBL" id="MBP2192059.1"/>
    </source>
</evidence>
<protein>
    <submittedName>
        <fullName evidence="2">Uncharacterized protein</fullName>
    </submittedName>
</protein>
<proteinExistence type="predicted"/>
<evidence type="ECO:0000313" key="3">
    <source>
        <dbReference type="Proteomes" id="UP001519325"/>
    </source>
</evidence>
<accession>A0ABS4QK24</accession>
<gene>
    <name evidence="2" type="ORF">BJ987_004960</name>
</gene>
<dbReference type="Proteomes" id="UP001519325">
    <property type="component" value="Unassembled WGS sequence"/>
</dbReference>
<feature type="region of interest" description="Disordered" evidence="1">
    <location>
        <begin position="187"/>
        <end position="206"/>
    </location>
</feature>
<comment type="caution">
    <text evidence="2">The sequence shown here is derived from an EMBL/GenBank/DDBJ whole genome shotgun (WGS) entry which is preliminary data.</text>
</comment>
<evidence type="ECO:0000256" key="1">
    <source>
        <dbReference type="SAM" id="MobiDB-lite"/>
    </source>
</evidence>
<name>A0ABS4QK24_9NOCA</name>
<sequence length="338" mass="37624">MRYRISRGLPSVQVRSAVTLYASSRTFGKCSRRGQFGPTGNEATMTPDPLRAWHDRIYFLLLGLGDIDLKDSGIRLDHSRRSLAELEPVLLERFATPGHLSGPMVSQFVAGMIAYIGESLMRVAGGQWVWGPTRSASDGPVASADPVLELTPVAPIDLLSDVVTDRSGNRLTETYDRWAHAVEVHRHSNPSWQPEKQRTMADPPAEDTDAVRVWLTEQEAEFPAWVTEYGAGFVWDFDPASLAAVEDVLRRNMTVLEELAEPQHRRLRDGAAWYVGETFRRRLGGRWLKLGRAGKRNFPMLKGLGSRQTFQLTPVLALETALQTPGSLSKRFATVAEG</sequence>
<reference evidence="2 3" key="1">
    <citation type="submission" date="2021-03" db="EMBL/GenBank/DDBJ databases">
        <title>Sequencing the genomes of 1000 actinobacteria strains.</title>
        <authorList>
            <person name="Klenk H.-P."/>
        </authorList>
    </citation>
    <scope>NUCLEOTIDE SEQUENCE [LARGE SCALE GENOMIC DNA]</scope>
    <source>
        <strain evidence="2 3">DSM 45516</strain>
    </source>
</reference>
<dbReference type="EMBL" id="JAGGMR010000001">
    <property type="protein sequence ID" value="MBP2192059.1"/>
    <property type="molecule type" value="Genomic_DNA"/>
</dbReference>